<accession>A0A553Q0Z7</accession>
<evidence type="ECO:0000313" key="2">
    <source>
        <dbReference type="Proteomes" id="UP000316079"/>
    </source>
</evidence>
<gene>
    <name evidence="1" type="ORF">DNTS_021444</name>
</gene>
<organism evidence="1 2">
    <name type="scientific">Danionella cerebrum</name>
    <dbReference type="NCBI Taxonomy" id="2873325"/>
    <lineage>
        <taxon>Eukaryota</taxon>
        <taxon>Metazoa</taxon>
        <taxon>Chordata</taxon>
        <taxon>Craniata</taxon>
        <taxon>Vertebrata</taxon>
        <taxon>Euteleostomi</taxon>
        <taxon>Actinopterygii</taxon>
        <taxon>Neopterygii</taxon>
        <taxon>Teleostei</taxon>
        <taxon>Ostariophysi</taxon>
        <taxon>Cypriniformes</taxon>
        <taxon>Danionidae</taxon>
        <taxon>Danioninae</taxon>
        <taxon>Danionella</taxon>
    </lineage>
</organism>
<dbReference type="EMBL" id="SRMA01026466">
    <property type="protein sequence ID" value="TRY83597.1"/>
    <property type="molecule type" value="Genomic_DNA"/>
</dbReference>
<dbReference type="InterPro" id="IPR027430">
    <property type="entry name" value="Retinal_BS"/>
</dbReference>
<reference evidence="1 2" key="1">
    <citation type="journal article" date="2019" name="Sci. Data">
        <title>Hybrid genome assembly and annotation of Danionella translucida.</title>
        <authorList>
            <person name="Kadobianskyi M."/>
            <person name="Schulze L."/>
            <person name="Schuelke M."/>
            <person name="Judkewitz B."/>
        </authorList>
    </citation>
    <scope>NUCLEOTIDE SEQUENCE [LARGE SCALE GENOMIC DNA]</scope>
    <source>
        <strain evidence="1 2">Bolton</strain>
    </source>
</reference>
<name>A0A553Q0Z7_9TELE</name>
<evidence type="ECO:0000313" key="1">
    <source>
        <dbReference type="EMBL" id="TRY83597.1"/>
    </source>
</evidence>
<dbReference type="AlphaFoldDB" id="A0A553Q0Z7"/>
<sequence>MVSMWAAFGKFQDIPPLAFAIPAVFAKSSTLYNPLIYLLLKPNFRHLLCKDIRSLRGVCVHHCLCRCFALQSHRPSLALSLRPLRRPGQSISESIENPAGPCHCPCDSCNDPFEQFKHYPRHCPVNVNTVQLSLQDSTEMEPETKAKMMKELKPKSQSVGGMKSVRVIVRGRKRSEIDSLEITLETVPAHCKAGKNTKP</sequence>
<keyword evidence="2" id="KW-1185">Reference proteome</keyword>
<dbReference type="OrthoDB" id="2101615at2759"/>
<comment type="caution">
    <text evidence="1">The sequence shown here is derived from an EMBL/GenBank/DDBJ whole genome shotgun (WGS) entry which is preliminary data.</text>
</comment>
<dbReference type="SUPFAM" id="SSF81321">
    <property type="entry name" value="Family A G protein-coupled receptor-like"/>
    <property type="match status" value="1"/>
</dbReference>
<dbReference type="PROSITE" id="PS00238">
    <property type="entry name" value="OPSIN"/>
    <property type="match status" value="1"/>
</dbReference>
<dbReference type="Gene3D" id="1.20.1070.10">
    <property type="entry name" value="Rhodopsin 7-helix transmembrane proteins"/>
    <property type="match status" value="1"/>
</dbReference>
<dbReference type="STRING" id="623744.A0A553Q0Z7"/>
<evidence type="ECO:0008006" key="3">
    <source>
        <dbReference type="Google" id="ProtNLM"/>
    </source>
</evidence>
<dbReference type="Proteomes" id="UP000316079">
    <property type="component" value="Unassembled WGS sequence"/>
</dbReference>
<protein>
    <recommendedName>
        <fullName evidence="3">G-protein coupled receptors family 1 profile domain-containing protein</fullName>
    </recommendedName>
</protein>
<proteinExistence type="predicted"/>